<dbReference type="Proteomes" id="UP001302602">
    <property type="component" value="Unassembled WGS sequence"/>
</dbReference>
<keyword evidence="2" id="KW-1185">Reference proteome</keyword>
<dbReference type="RefSeq" id="XP_062652051.1">
    <property type="nucleotide sequence ID" value="XM_062785778.1"/>
</dbReference>
<name>A0AAN6U878_9PEZI</name>
<reference evidence="1" key="1">
    <citation type="journal article" date="2023" name="Mol. Phylogenet. Evol.">
        <title>Genome-scale phylogeny and comparative genomics of the fungal order Sordariales.</title>
        <authorList>
            <person name="Hensen N."/>
            <person name="Bonometti L."/>
            <person name="Westerberg I."/>
            <person name="Brannstrom I.O."/>
            <person name="Guillou S."/>
            <person name="Cros-Aarteil S."/>
            <person name="Calhoun S."/>
            <person name="Haridas S."/>
            <person name="Kuo A."/>
            <person name="Mondo S."/>
            <person name="Pangilinan J."/>
            <person name="Riley R."/>
            <person name="LaButti K."/>
            <person name="Andreopoulos B."/>
            <person name="Lipzen A."/>
            <person name="Chen C."/>
            <person name="Yan M."/>
            <person name="Daum C."/>
            <person name="Ng V."/>
            <person name="Clum A."/>
            <person name="Steindorff A."/>
            <person name="Ohm R.A."/>
            <person name="Martin F."/>
            <person name="Silar P."/>
            <person name="Natvig D.O."/>
            <person name="Lalanne C."/>
            <person name="Gautier V."/>
            <person name="Ament-Velasquez S.L."/>
            <person name="Kruys A."/>
            <person name="Hutchinson M.I."/>
            <person name="Powell A.J."/>
            <person name="Barry K."/>
            <person name="Miller A.N."/>
            <person name="Grigoriev I.V."/>
            <person name="Debuchy R."/>
            <person name="Gladieux P."/>
            <person name="Hiltunen Thoren M."/>
            <person name="Johannesson H."/>
        </authorList>
    </citation>
    <scope>NUCLEOTIDE SEQUENCE</scope>
    <source>
        <strain evidence="1">CBS 731.68</strain>
    </source>
</reference>
<sequence>MGTTEDAAPAMRFLGFANFYRRFCNGPRSMLQLAGDDSTSLSRMEREEEKE</sequence>
<accession>A0AAN6U878</accession>
<evidence type="ECO:0000313" key="1">
    <source>
        <dbReference type="EMBL" id="KAK4128280.1"/>
    </source>
</evidence>
<gene>
    <name evidence="1" type="ORF">N657DRAFT_11020</name>
</gene>
<reference evidence="1" key="2">
    <citation type="submission" date="2023-05" db="EMBL/GenBank/DDBJ databases">
        <authorList>
            <consortium name="Lawrence Berkeley National Laboratory"/>
            <person name="Steindorff A."/>
            <person name="Hensen N."/>
            <person name="Bonometti L."/>
            <person name="Westerberg I."/>
            <person name="Brannstrom I.O."/>
            <person name="Guillou S."/>
            <person name="Cros-Aarteil S."/>
            <person name="Calhoun S."/>
            <person name="Haridas S."/>
            <person name="Kuo A."/>
            <person name="Mondo S."/>
            <person name="Pangilinan J."/>
            <person name="Riley R."/>
            <person name="Labutti K."/>
            <person name="Andreopoulos B."/>
            <person name="Lipzen A."/>
            <person name="Chen C."/>
            <person name="Yanf M."/>
            <person name="Daum C."/>
            <person name="Ng V."/>
            <person name="Clum A."/>
            <person name="Ohm R."/>
            <person name="Martin F."/>
            <person name="Silar P."/>
            <person name="Natvig D."/>
            <person name="Lalanne C."/>
            <person name="Gautier V."/>
            <person name="Ament-Velasquez S.L."/>
            <person name="Kruys A."/>
            <person name="Hutchinson M.I."/>
            <person name="Powell A.J."/>
            <person name="Barry K."/>
            <person name="Miller A.N."/>
            <person name="Grigoriev I.V."/>
            <person name="Debuchy R."/>
            <person name="Gladieux P."/>
            <person name="Thoren M.H."/>
            <person name="Johannesson H."/>
        </authorList>
    </citation>
    <scope>NUCLEOTIDE SEQUENCE</scope>
    <source>
        <strain evidence="1">CBS 731.68</strain>
    </source>
</reference>
<comment type="caution">
    <text evidence="1">The sequence shown here is derived from an EMBL/GenBank/DDBJ whole genome shotgun (WGS) entry which is preliminary data.</text>
</comment>
<dbReference type="GeneID" id="87822544"/>
<dbReference type="EMBL" id="MU853223">
    <property type="protein sequence ID" value="KAK4128280.1"/>
    <property type="molecule type" value="Genomic_DNA"/>
</dbReference>
<evidence type="ECO:0000313" key="2">
    <source>
        <dbReference type="Proteomes" id="UP001302602"/>
    </source>
</evidence>
<organism evidence="1 2">
    <name type="scientific">Parathielavia appendiculata</name>
    <dbReference type="NCBI Taxonomy" id="2587402"/>
    <lineage>
        <taxon>Eukaryota</taxon>
        <taxon>Fungi</taxon>
        <taxon>Dikarya</taxon>
        <taxon>Ascomycota</taxon>
        <taxon>Pezizomycotina</taxon>
        <taxon>Sordariomycetes</taxon>
        <taxon>Sordariomycetidae</taxon>
        <taxon>Sordariales</taxon>
        <taxon>Chaetomiaceae</taxon>
        <taxon>Parathielavia</taxon>
    </lineage>
</organism>
<dbReference type="AlphaFoldDB" id="A0AAN6U878"/>
<protein>
    <submittedName>
        <fullName evidence="1">Uncharacterized protein</fullName>
    </submittedName>
</protein>
<proteinExistence type="predicted"/>